<dbReference type="Proteomes" id="UP000824120">
    <property type="component" value="Chromosome 12"/>
</dbReference>
<dbReference type="EMBL" id="JACXVP010000012">
    <property type="protein sequence ID" value="KAG5573282.1"/>
    <property type="molecule type" value="Genomic_DNA"/>
</dbReference>
<evidence type="ECO:0000313" key="1">
    <source>
        <dbReference type="EMBL" id="KAG5573282.1"/>
    </source>
</evidence>
<sequence length="136" mass="14825">MTSALLIPTLKPSNDYPYVLSLPNPFGFNQHDIDSSSRCIFLPDRSISNPTPELTLTVGHNLPSKGDIANSFGFNQHDIDSSSRCILLLVRSISNPAPELTLIVGQNLPSEGDIANSNNWVVIPSRGSLRTRSPRV</sequence>
<reference evidence="1 2" key="1">
    <citation type="submission" date="2020-09" db="EMBL/GenBank/DDBJ databases">
        <title>De no assembly of potato wild relative species, Solanum commersonii.</title>
        <authorList>
            <person name="Cho K."/>
        </authorList>
    </citation>
    <scope>NUCLEOTIDE SEQUENCE [LARGE SCALE GENOMIC DNA]</scope>
    <source>
        <strain evidence="1">LZ3.2</strain>
        <tissue evidence="1">Leaf</tissue>
    </source>
</reference>
<comment type="caution">
    <text evidence="1">The sequence shown here is derived from an EMBL/GenBank/DDBJ whole genome shotgun (WGS) entry which is preliminary data.</text>
</comment>
<keyword evidence="2" id="KW-1185">Reference proteome</keyword>
<name>A0A9J5WCG4_SOLCO</name>
<proteinExistence type="predicted"/>
<organism evidence="1 2">
    <name type="scientific">Solanum commersonii</name>
    <name type="common">Commerson's wild potato</name>
    <name type="synonym">Commerson's nightshade</name>
    <dbReference type="NCBI Taxonomy" id="4109"/>
    <lineage>
        <taxon>Eukaryota</taxon>
        <taxon>Viridiplantae</taxon>
        <taxon>Streptophyta</taxon>
        <taxon>Embryophyta</taxon>
        <taxon>Tracheophyta</taxon>
        <taxon>Spermatophyta</taxon>
        <taxon>Magnoliopsida</taxon>
        <taxon>eudicotyledons</taxon>
        <taxon>Gunneridae</taxon>
        <taxon>Pentapetalae</taxon>
        <taxon>asterids</taxon>
        <taxon>lamiids</taxon>
        <taxon>Solanales</taxon>
        <taxon>Solanaceae</taxon>
        <taxon>Solanoideae</taxon>
        <taxon>Solaneae</taxon>
        <taxon>Solanum</taxon>
    </lineage>
</organism>
<gene>
    <name evidence="1" type="ORF">H5410_063048</name>
</gene>
<protein>
    <submittedName>
        <fullName evidence="1">Uncharacterized protein</fullName>
    </submittedName>
</protein>
<evidence type="ECO:0000313" key="2">
    <source>
        <dbReference type="Proteomes" id="UP000824120"/>
    </source>
</evidence>
<dbReference type="AlphaFoldDB" id="A0A9J5WCG4"/>
<accession>A0A9J5WCG4</accession>